<dbReference type="InterPro" id="IPR046373">
    <property type="entry name" value="Acyl-CoA_Oxase/DH_mid-dom_sf"/>
</dbReference>
<sequence length="386" mass="42117">MNEAVGAALQAGDIMRRAEALVPMLRERSVEIDEARALPADVVDALRDSGAFRMLMPRAWGGPEMTPMAINDVLEVLASGNASAAWCAMIQMDGGLYSGMLDAQVRRELFPSLDLATSNVLRISGYAQVVEGGFIVDGRWAYASGCGHSDWFAGGVMLHEGDRDKPLLDAQGRPRHCMLLMAPRSLNRLDTWQTLGLRGTGSHDLEAVQLFVPEAHAFSLDAPGHEGAIYRWPAVLCGKMPGVPLGIARAALQEARAMMSQRQDLPPIWALALAEAHTAYHGARAHVRQSLQAIWDRLQAGETPSTEERVDVFLARSEAFHRARHAVEVLFDALGGGAIYCERSSLERHLRDLNTACQHIMAQRQGQLPAAQLLLGREDAAQFAFL</sequence>
<reference evidence="3" key="1">
    <citation type="submission" date="2023-09" db="EMBL/GenBank/DDBJ databases">
        <title>Paucibacter sp. APW11 Genome sequencing and assembly.</title>
        <authorList>
            <person name="Kim I."/>
        </authorList>
    </citation>
    <scope>NUCLEOTIDE SEQUENCE</scope>
    <source>
        <strain evidence="3">APW11</strain>
    </source>
</reference>
<dbReference type="EMBL" id="JAVXZY010000004">
    <property type="protein sequence ID" value="MDT8999927.1"/>
    <property type="molecule type" value="Genomic_DNA"/>
</dbReference>
<accession>A0ABU3PBI1</accession>
<dbReference type="Gene3D" id="2.40.110.10">
    <property type="entry name" value="Butyryl-CoA Dehydrogenase, subunit A, domain 2"/>
    <property type="match status" value="1"/>
</dbReference>
<gene>
    <name evidence="3" type="ORF">RQP53_11690</name>
</gene>
<feature type="domain" description="Acyl-CoA dehydrogenase C-terminal" evidence="2">
    <location>
        <begin position="244"/>
        <end position="363"/>
    </location>
</feature>
<dbReference type="Gene3D" id="1.10.540.10">
    <property type="entry name" value="Acyl-CoA dehydrogenase/oxidase, N-terminal domain"/>
    <property type="match status" value="1"/>
</dbReference>
<dbReference type="InterPro" id="IPR036250">
    <property type="entry name" value="AcylCo_DH-like_C"/>
</dbReference>
<dbReference type="InterPro" id="IPR009100">
    <property type="entry name" value="AcylCoA_DH/oxidase_NM_dom_sf"/>
</dbReference>
<keyword evidence="1" id="KW-0560">Oxidoreductase</keyword>
<dbReference type="RefSeq" id="WP_315650479.1">
    <property type="nucleotide sequence ID" value="NZ_JAVXZY010000004.1"/>
</dbReference>
<dbReference type="Gene3D" id="1.20.140.10">
    <property type="entry name" value="Butyryl-CoA Dehydrogenase, subunit A, domain 3"/>
    <property type="match status" value="1"/>
</dbReference>
<organism evidence="3 4">
    <name type="scientific">Roseateles aquae</name>
    <dbReference type="NCBI Taxonomy" id="3077235"/>
    <lineage>
        <taxon>Bacteria</taxon>
        <taxon>Pseudomonadati</taxon>
        <taxon>Pseudomonadota</taxon>
        <taxon>Betaproteobacteria</taxon>
        <taxon>Burkholderiales</taxon>
        <taxon>Sphaerotilaceae</taxon>
        <taxon>Roseateles</taxon>
    </lineage>
</organism>
<dbReference type="SUPFAM" id="SSF47203">
    <property type="entry name" value="Acyl-CoA dehydrogenase C-terminal domain-like"/>
    <property type="match status" value="1"/>
</dbReference>
<dbReference type="InterPro" id="IPR013107">
    <property type="entry name" value="Acyl-CoA_DH_C"/>
</dbReference>
<dbReference type="Proteomes" id="UP001246372">
    <property type="component" value="Unassembled WGS sequence"/>
</dbReference>
<evidence type="ECO:0000313" key="3">
    <source>
        <dbReference type="EMBL" id="MDT8999927.1"/>
    </source>
</evidence>
<proteinExistence type="predicted"/>
<evidence type="ECO:0000313" key="4">
    <source>
        <dbReference type="Proteomes" id="UP001246372"/>
    </source>
</evidence>
<dbReference type="Pfam" id="PF08028">
    <property type="entry name" value="Acyl-CoA_dh_2"/>
    <property type="match status" value="1"/>
</dbReference>
<dbReference type="InterPro" id="IPR037069">
    <property type="entry name" value="AcylCoA_DH/ox_N_sf"/>
</dbReference>
<evidence type="ECO:0000256" key="1">
    <source>
        <dbReference type="ARBA" id="ARBA00023002"/>
    </source>
</evidence>
<comment type="caution">
    <text evidence="3">The sequence shown here is derived from an EMBL/GenBank/DDBJ whole genome shotgun (WGS) entry which is preliminary data.</text>
</comment>
<dbReference type="PIRSF" id="PIRSF016578">
    <property type="entry name" value="HsaA"/>
    <property type="match status" value="1"/>
</dbReference>
<evidence type="ECO:0000259" key="2">
    <source>
        <dbReference type="Pfam" id="PF08028"/>
    </source>
</evidence>
<protein>
    <recommendedName>
        <fullName evidence="2">Acyl-CoA dehydrogenase C-terminal domain-containing protein</fullName>
    </recommendedName>
</protein>
<name>A0ABU3PBI1_9BURK</name>
<dbReference type="SUPFAM" id="SSF56645">
    <property type="entry name" value="Acyl-CoA dehydrogenase NM domain-like"/>
    <property type="match status" value="1"/>
</dbReference>
<keyword evidence="4" id="KW-1185">Reference proteome</keyword>